<comment type="subcellular location">
    <subcellularLocation>
        <location evidence="1">Membrane</location>
        <topology evidence="1">Multi-pass membrane protein</topology>
    </subcellularLocation>
</comment>
<dbReference type="GO" id="GO:0006633">
    <property type="term" value="P:fatty acid biosynthetic process"/>
    <property type="evidence" value="ECO:0007669"/>
    <property type="project" value="UniProtKB-KW"/>
</dbReference>
<feature type="transmembrane region" description="Helical" evidence="10">
    <location>
        <begin position="332"/>
        <end position="351"/>
    </location>
</feature>
<reference evidence="11 12" key="1">
    <citation type="journal article" date="2024" name="Ann. Entomol. Soc. Am.">
        <title>Genomic analyses of the southern and eastern yellowjacket wasps (Hymenoptera: Vespidae) reveal evolutionary signatures of social life.</title>
        <authorList>
            <person name="Catto M.A."/>
            <person name="Caine P.B."/>
            <person name="Orr S.E."/>
            <person name="Hunt B.G."/>
            <person name="Goodisman M.A.D."/>
        </authorList>
    </citation>
    <scope>NUCLEOTIDE SEQUENCE [LARGE SCALE GENOMIC DNA]</scope>
    <source>
        <strain evidence="11">232</strain>
        <tissue evidence="11">Head and thorax</tissue>
    </source>
</reference>
<dbReference type="PANTHER" id="PTHR11157">
    <property type="entry name" value="FATTY ACID ACYL TRANSFERASE-RELATED"/>
    <property type="match status" value="1"/>
</dbReference>
<organism evidence="11 12">
    <name type="scientific">Vespula maculifrons</name>
    <name type="common">Eastern yellow jacket</name>
    <name type="synonym">Wasp</name>
    <dbReference type="NCBI Taxonomy" id="7453"/>
    <lineage>
        <taxon>Eukaryota</taxon>
        <taxon>Metazoa</taxon>
        <taxon>Ecdysozoa</taxon>
        <taxon>Arthropoda</taxon>
        <taxon>Hexapoda</taxon>
        <taxon>Insecta</taxon>
        <taxon>Pterygota</taxon>
        <taxon>Neoptera</taxon>
        <taxon>Endopterygota</taxon>
        <taxon>Hymenoptera</taxon>
        <taxon>Apocrita</taxon>
        <taxon>Aculeata</taxon>
        <taxon>Vespoidea</taxon>
        <taxon>Vespidae</taxon>
        <taxon>Vespinae</taxon>
        <taxon>Vespula</taxon>
    </lineage>
</organism>
<keyword evidence="2 10" id="KW-0444">Lipid biosynthesis</keyword>
<comment type="similarity">
    <text evidence="10">Belongs to the ELO family.</text>
</comment>
<comment type="caution">
    <text evidence="10">Lacks conserved residue(s) required for the propagation of feature annotation.</text>
</comment>
<comment type="catalytic activity">
    <reaction evidence="10">
        <text>a very-long-chain acyl-CoA + malonyl-CoA + H(+) = a very-long-chain 3-oxoacyl-CoA + CO2 + CoA</text>
        <dbReference type="Rhea" id="RHEA:32727"/>
        <dbReference type="ChEBI" id="CHEBI:15378"/>
        <dbReference type="ChEBI" id="CHEBI:16526"/>
        <dbReference type="ChEBI" id="CHEBI:57287"/>
        <dbReference type="ChEBI" id="CHEBI:57384"/>
        <dbReference type="ChEBI" id="CHEBI:90725"/>
        <dbReference type="ChEBI" id="CHEBI:90736"/>
        <dbReference type="EC" id="2.3.1.199"/>
    </reaction>
</comment>
<dbReference type="EMBL" id="JAYRBN010000037">
    <property type="protein sequence ID" value="KAL2747253.1"/>
    <property type="molecule type" value="Genomic_DNA"/>
</dbReference>
<gene>
    <name evidence="11" type="ORF">V1477_005623</name>
</gene>
<sequence>MTTLINHLYTQYRYITEYKTDPRTEDFLFVKPLWVIGIIGIYLHFVYKSGSAFMKKKKPYKLNKILQLYNIMQIILNGYLLVRVILLGLIWKYKFVCEPVDYSNNQFALQVASIVWFYYMLKIFDLLDTIFFILRKKENQITFLHVYHHAGMIVVTWLGTRYLPGGHGVFLDPMIDTWPLMGSPGPILCIVLVYLLFVIKIGPKIMENRPAFELKGFLIAYNALLIVFNIWLTSLATKIDLTALIRSNGCRLQTHQLSKDESLEMPVNEHSQILSTAAWWYFFAKIIELIDTVFFILRKKQNQLTFLHIYHHSATALFAWCYLKLLPGEQGIVVGLLNSMVHIVMYSYYLISALGPKYKKYLWWKKYMTLFQLVNPIRYNDRLSPINVGNGLQNAKNLNLLLHDARGDLHVPVQ</sequence>
<dbReference type="GO" id="GO:0009922">
    <property type="term" value="F:fatty acid elongase activity"/>
    <property type="evidence" value="ECO:0007669"/>
    <property type="project" value="UniProtKB-EC"/>
</dbReference>
<keyword evidence="6 10" id="KW-1133">Transmembrane helix</keyword>
<keyword evidence="8 10" id="KW-0472">Membrane</keyword>
<keyword evidence="7 10" id="KW-0443">Lipid metabolism</keyword>
<dbReference type="GO" id="GO:0016020">
    <property type="term" value="C:membrane"/>
    <property type="evidence" value="ECO:0007669"/>
    <property type="project" value="UniProtKB-SubCell"/>
</dbReference>
<evidence type="ECO:0000256" key="10">
    <source>
        <dbReference type="RuleBase" id="RU361115"/>
    </source>
</evidence>
<protein>
    <recommendedName>
        <fullName evidence="10">Elongation of very long chain fatty acids protein</fullName>
        <ecNumber evidence="10">2.3.1.199</ecNumber>
    </recommendedName>
    <alternativeName>
        <fullName evidence="10">Very-long-chain 3-oxoacyl-CoA synthase</fullName>
    </alternativeName>
</protein>
<evidence type="ECO:0000256" key="9">
    <source>
        <dbReference type="ARBA" id="ARBA00023160"/>
    </source>
</evidence>
<dbReference type="AlphaFoldDB" id="A0ABD2CQ55"/>
<dbReference type="InterPro" id="IPR002076">
    <property type="entry name" value="ELO_fam"/>
</dbReference>
<feature type="transmembrane region" description="Helical" evidence="10">
    <location>
        <begin position="278"/>
        <end position="297"/>
    </location>
</feature>
<feature type="transmembrane region" description="Helical" evidence="10">
    <location>
        <begin position="146"/>
        <end position="163"/>
    </location>
</feature>
<keyword evidence="9 10" id="KW-0275">Fatty acid biosynthesis</keyword>
<keyword evidence="12" id="KW-1185">Reference proteome</keyword>
<feature type="transmembrane region" description="Helical" evidence="10">
    <location>
        <begin position="68"/>
        <end position="91"/>
    </location>
</feature>
<name>A0ABD2CQ55_VESMC</name>
<dbReference type="EC" id="2.3.1.199" evidence="10"/>
<feature type="transmembrane region" description="Helical" evidence="10">
    <location>
        <begin position="214"/>
        <end position="232"/>
    </location>
</feature>
<feature type="transmembrane region" description="Helical" evidence="10">
    <location>
        <begin position="111"/>
        <end position="134"/>
    </location>
</feature>
<dbReference type="PROSITE" id="PS01188">
    <property type="entry name" value="ELO"/>
    <property type="match status" value="1"/>
</dbReference>
<evidence type="ECO:0000256" key="6">
    <source>
        <dbReference type="ARBA" id="ARBA00022989"/>
    </source>
</evidence>
<dbReference type="Pfam" id="PF01151">
    <property type="entry name" value="ELO"/>
    <property type="match status" value="2"/>
</dbReference>
<evidence type="ECO:0000256" key="7">
    <source>
        <dbReference type="ARBA" id="ARBA00023098"/>
    </source>
</evidence>
<dbReference type="Proteomes" id="UP001607303">
    <property type="component" value="Unassembled WGS sequence"/>
</dbReference>
<evidence type="ECO:0000256" key="2">
    <source>
        <dbReference type="ARBA" id="ARBA00022516"/>
    </source>
</evidence>
<evidence type="ECO:0000256" key="1">
    <source>
        <dbReference type="ARBA" id="ARBA00004141"/>
    </source>
</evidence>
<dbReference type="InterPro" id="IPR030457">
    <property type="entry name" value="ELO_CS"/>
</dbReference>
<keyword evidence="4 10" id="KW-0812">Transmembrane</keyword>
<feature type="transmembrane region" description="Helical" evidence="10">
    <location>
        <begin position="183"/>
        <end position="202"/>
    </location>
</feature>
<proteinExistence type="inferred from homology"/>
<feature type="transmembrane region" description="Helical" evidence="10">
    <location>
        <begin position="309"/>
        <end position="326"/>
    </location>
</feature>
<evidence type="ECO:0000256" key="4">
    <source>
        <dbReference type="ARBA" id="ARBA00022692"/>
    </source>
</evidence>
<evidence type="ECO:0000313" key="11">
    <source>
        <dbReference type="EMBL" id="KAL2747253.1"/>
    </source>
</evidence>
<accession>A0ABD2CQ55</accession>
<keyword evidence="3 10" id="KW-0808">Transferase</keyword>
<keyword evidence="5 10" id="KW-0276">Fatty acid metabolism</keyword>
<evidence type="ECO:0000256" key="5">
    <source>
        <dbReference type="ARBA" id="ARBA00022832"/>
    </source>
</evidence>
<evidence type="ECO:0000313" key="12">
    <source>
        <dbReference type="Proteomes" id="UP001607303"/>
    </source>
</evidence>
<evidence type="ECO:0000256" key="8">
    <source>
        <dbReference type="ARBA" id="ARBA00023136"/>
    </source>
</evidence>
<comment type="caution">
    <text evidence="11">The sequence shown here is derived from an EMBL/GenBank/DDBJ whole genome shotgun (WGS) entry which is preliminary data.</text>
</comment>
<feature type="transmembrane region" description="Helical" evidence="10">
    <location>
        <begin position="27"/>
        <end position="47"/>
    </location>
</feature>
<dbReference type="PANTHER" id="PTHR11157:SF103">
    <property type="entry name" value="ELONGATION OF VERY LONG CHAIN FATTY ACIDS PROTEIN"/>
    <property type="match status" value="1"/>
</dbReference>
<evidence type="ECO:0000256" key="3">
    <source>
        <dbReference type="ARBA" id="ARBA00022679"/>
    </source>
</evidence>